<proteinExistence type="predicted"/>
<feature type="compositionally biased region" description="Basic and acidic residues" evidence="1">
    <location>
        <begin position="262"/>
        <end position="272"/>
    </location>
</feature>
<name>A0A250J4H3_9BACT</name>
<feature type="region of interest" description="Disordered" evidence="1">
    <location>
        <begin position="17"/>
        <end position="38"/>
    </location>
</feature>
<organism evidence="2 3">
    <name type="scientific">Cystobacter fuscus</name>
    <dbReference type="NCBI Taxonomy" id="43"/>
    <lineage>
        <taxon>Bacteria</taxon>
        <taxon>Pseudomonadati</taxon>
        <taxon>Myxococcota</taxon>
        <taxon>Myxococcia</taxon>
        <taxon>Myxococcales</taxon>
        <taxon>Cystobacterineae</taxon>
        <taxon>Archangiaceae</taxon>
        <taxon>Cystobacter</taxon>
    </lineage>
</organism>
<evidence type="ECO:0000256" key="1">
    <source>
        <dbReference type="SAM" id="MobiDB-lite"/>
    </source>
</evidence>
<feature type="region of interest" description="Disordered" evidence="1">
    <location>
        <begin position="255"/>
        <end position="277"/>
    </location>
</feature>
<accession>A0A250J4H3</accession>
<dbReference type="EMBL" id="CP022098">
    <property type="protein sequence ID" value="ATB38377.1"/>
    <property type="molecule type" value="Genomic_DNA"/>
</dbReference>
<dbReference type="Proteomes" id="UP000217257">
    <property type="component" value="Chromosome"/>
</dbReference>
<evidence type="ECO:0000313" key="2">
    <source>
        <dbReference type="EMBL" id="ATB38377.1"/>
    </source>
</evidence>
<evidence type="ECO:0000313" key="3">
    <source>
        <dbReference type="Proteomes" id="UP000217257"/>
    </source>
</evidence>
<gene>
    <name evidence="2" type="ORF">CYFUS_003811</name>
</gene>
<dbReference type="Pfam" id="PF13665">
    <property type="entry name" value="Tox-PAAR-like"/>
    <property type="match status" value="1"/>
</dbReference>
<protein>
    <submittedName>
        <fullName evidence="2">Uncharacterized protein</fullName>
    </submittedName>
</protein>
<sequence>MRAGGAAMKTYVNGRSVLHQGDGNQQTAAAPDVCKTPSPGGPVPVPYPNIAKDSDLAEGSTSVEVNGYPVALKGSYLSTSSGDEAGTAGGGLISSKTQGKIIFLTASLDVLVEGQGVVRFLDTFLANANTPNTVGTVYGDPQRVEGKAEELICQACGQPFSQHEPGLPATEDVQKEMRLLVRRHHGEFKQEVEEREGYGFMLGVLKCRTKNGKTITINSMSGAINSVPRNFPVGNGMDGAKLNQILKKQADRLANKRNNPIRMDRLKGKDSSSNEPGGCAAPKLLLYAMEQGWEPLEMVEQWFGPPKGDKEHGQNYEPCQTCRNLLPVLLCEARQRAKSEPIEPRTWPANEMEPS</sequence>
<reference evidence="2 3" key="1">
    <citation type="submission" date="2017-06" db="EMBL/GenBank/DDBJ databases">
        <title>Sequencing and comparative analysis of myxobacterial genomes.</title>
        <authorList>
            <person name="Rupp O."/>
            <person name="Goesmann A."/>
            <person name="Sogaard-Andersen L."/>
        </authorList>
    </citation>
    <scope>NUCLEOTIDE SEQUENCE [LARGE SCALE GENOMIC DNA]</scope>
    <source>
        <strain evidence="2 3">DSM 52655</strain>
    </source>
</reference>
<dbReference type="KEGG" id="cfus:CYFUS_003811"/>
<dbReference type="AlphaFoldDB" id="A0A250J4H3"/>
<feature type="region of interest" description="Disordered" evidence="1">
    <location>
        <begin position="336"/>
        <end position="355"/>
    </location>
</feature>